<dbReference type="GO" id="GO:0071763">
    <property type="term" value="P:nuclear membrane organization"/>
    <property type="evidence" value="ECO:0007669"/>
    <property type="project" value="TreeGrafter"/>
</dbReference>
<reference evidence="3" key="1">
    <citation type="journal article" date="2020" name="Nat. Genet.">
        <title>Genomic diversifications of five Gossypium allopolyploid species and their impact on cotton improvement.</title>
        <authorList>
            <person name="Chen Z.J."/>
            <person name="Sreedasyam A."/>
            <person name="Ando A."/>
            <person name="Song Q."/>
            <person name="De Santiago L.M."/>
            <person name="Hulse-Kemp A.M."/>
            <person name="Ding M."/>
            <person name="Ye W."/>
            <person name="Kirkbride R.C."/>
            <person name="Jenkins J."/>
            <person name="Plott C."/>
            <person name="Lovell J."/>
            <person name="Lin Y.M."/>
            <person name="Vaughn R."/>
            <person name="Liu B."/>
            <person name="Simpson S."/>
            <person name="Scheffler B.E."/>
            <person name="Wen L."/>
            <person name="Saski C.A."/>
            <person name="Grover C.E."/>
            <person name="Hu G."/>
            <person name="Conover J.L."/>
            <person name="Carlson J.W."/>
            <person name="Shu S."/>
            <person name="Boston L.B."/>
            <person name="Williams M."/>
            <person name="Peterson D.G."/>
            <person name="McGee K."/>
            <person name="Jones D.C."/>
            <person name="Wendel J.F."/>
            <person name="Stelly D.M."/>
            <person name="Grimwood J."/>
            <person name="Schmutz J."/>
        </authorList>
    </citation>
    <scope>NUCLEOTIDE SEQUENCE [LARGE SCALE GENOMIC DNA]</scope>
    <source>
        <strain evidence="3">cv. 3-79</strain>
    </source>
</reference>
<feature type="compositionally biased region" description="Gly residues" evidence="1">
    <location>
        <begin position="1279"/>
        <end position="1288"/>
    </location>
</feature>
<feature type="region of interest" description="Disordered" evidence="1">
    <location>
        <begin position="1279"/>
        <end position="1305"/>
    </location>
</feature>
<dbReference type="GO" id="GO:0016973">
    <property type="term" value="P:poly(A)+ mRNA export from nucleus"/>
    <property type="evidence" value="ECO:0007669"/>
    <property type="project" value="TreeGrafter"/>
</dbReference>
<feature type="compositionally biased region" description="Basic residues" evidence="1">
    <location>
        <begin position="20"/>
        <end position="30"/>
    </location>
</feature>
<name>A0A5J5RQZ8_GOSBA</name>
<feature type="compositionally biased region" description="Low complexity" evidence="1">
    <location>
        <begin position="830"/>
        <end position="842"/>
    </location>
</feature>
<feature type="region of interest" description="Disordered" evidence="1">
    <location>
        <begin position="830"/>
        <end position="854"/>
    </location>
</feature>
<sequence length="1305" mass="132706">MATAGEESNPYDGGLGAGGKFRKRPFRRTTKTTPYDRPPTSIRNPSGTGDRNGWLSRLVDPARRLITSSAHRLFASVFTKRLPPPPPQTPQALESGTNQEPRENQPEATSKVPSVVQGAIIGCENPVNHTEESGVAELEKILKQKTFTRSEIDHLTRLLCSRSADIPGGNEEKRPELISVVSHDKKEEFPKTPVREHVTENHLISTPVVSSTVIDDVVASPAELAKAYMGSKTPKVSASRLGLQNQVPRGDLTCPSNKNFPSMSSTMSLVPRSSGHVGNLGNSFVTPRLRGRSAIYSMAWTPYSRVNSSTLLKSSGTASDAFGGPSSSSQSAWEQKRISGSTQGVLKRRSSVLDNDIGSVGPIRRIRQKSNLLSSRNLSLPTSAGPSARIAGNSSAALDTLAENGDNSSPGTSVTTVPSKSSQTASKILQQLDMLVSPREKSPTKLSPSMLRGQALKSIENVDSSKFLENMQDTDKLSGSCTALPGICESMSGKHDKAKENGSTMMVALPDKAVPAVNGADSNSLMKDNNMPSVKASDSSVIKSIVPQPQQKSWAFQMSAHEDYLDLDDDDYPNGATPAEGRGRLDNCLMESVEKNAGITSPVVEVAISSLQSPLFVSSSTPIADRDVVLSQLNAPHMLSIGEKVVEAKQSNGAVTSYGFASTNVGEVSSVTGSSGIKLATSSDQKPENLSSCATTAPGTTNYLSDKTDKESNLNAIFCRTPETAVTSSVSTSISAGSKFKLGASAADVSTFNNGSCASSPFSFSSPVPSLVPSNCQSSSSATATNNDTSAATITSASATANASISFTSSPSVEASIPSFTGAPVFKFSSSGDPSTSVSTLSATSGEATESKTQDTKLGNVGIFPFGSTSAFTGSGSSIFGGTSAAGSSAGTTAEVASSGNSSSSGISSTIMNSGSGFFSSTFSPVTSTSNGIFGGSSASTSTGNGIFGGTSATTSTGTGLFGGTSAATSTGNGIFGGTSATSTGSSIFGGTFLPVSGTGSIFSTKAAGTATGSNVFGFSAPATSTSTSQSQGLNPFNAVNTQASAAGTGIGTSSQSTPIQFSSSASSPSFGLAGNATFSSGSSIFGSSASVAKPFSSGSSFGISSSSSETKSLSSSSGIAGGAFGSTWQAPKTPTFGSSSGFSFGSSTSVSAPSGASSIFGSSTRASSSSIFSFTSAAAATPSQPVFGNTGPGLVFGSTPSSNNDQMEDSMAEDTVQASPAVVTFNQQPISPPASGFVFGASNPPAAGSVPFGTQPSIAAPQNPSPFLASGSLEFGGGGSFSLGTSGGDKSARKYVKVRKQRKK</sequence>
<dbReference type="GO" id="GO:0005635">
    <property type="term" value="C:nuclear envelope"/>
    <property type="evidence" value="ECO:0007669"/>
    <property type="project" value="TreeGrafter"/>
</dbReference>
<feature type="region of interest" description="Disordered" evidence="1">
    <location>
        <begin position="314"/>
        <end position="346"/>
    </location>
</feature>
<feature type="compositionally biased region" description="Low complexity" evidence="1">
    <location>
        <begin position="408"/>
        <end position="424"/>
    </location>
</feature>
<evidence type="ECO:0008006" key="4">
    <source>
        <dbReference type="Google" id="ProtNLM"/>
    </source>
</evidence>
<feature type="region of interest" description="Disordered" evidence="1">
    <location>
        <begin position="400"/>
        <end position="425"/>
    </location>
</feature>
<dbReference type="OrthoDB" id="653468at2759"/>
<gene>
    <name evidence="2" type="ORF">ES319_D04G021100v1</name>
</gene>
<feature type="compositionally biased region" description="Polar residues" evidence="1">
    <location>
        <begin position="325"/>
        <end position="344"/>
    </location>
</feature>
<dbReference type="PANTHER" id="PTHR33416">
    <property type="entry name" value="NUCLEAR PORE COMPLEX PROTEIN NUP1"/>
    <property type="match status" value="1"/>
</dbReference>
<feature type="region of interest" description="Disordered" evidence="1">
    <location>
        <begin position="1"/>
        <end position="55"/>
    </location>
</feature>
<dbReference type="EMBL" id="CM018218">
    <property type="protein sequence ID" value="KAB2033487.1"/>
    <property type="molecule type" value="Genomic_DNA"/>
</dbReference>
<evidence type="ECO:0000313" key="3">
    <source>
        <dbReference type="Proteomes" id="UP000327439"/>
    </source>
</evidence>
<feature type="compositionally biased region" description="Basic residues" evidence="1">
    <location>
        <begin position="1294"/>
        <end position="1305"/>
    </location>
</feature>
<dbReference type="Proteomes" id="UP000327439">
    <property type="component" value="Chromosome D04"/>
</dbReference>
<keyword evidence="3" id="KW-1185">Reference proteome</keyword>
<protein>
    <recommendedName>
        <fullName evidence="4">Nuclear pore complex protein NUP1</fullName>
    </recommendedName>
</protein>
<organism evidence="2 3">
    <name type="scientific">Gossypium barbadense</name>
    <name type="common">Sea Island cotton</name>
    <name type="synonym">Hibiscus barbadensis</name>
    <dbReference type="NCBI Taxonomy" id="3634"/>
    <lineage>
        <taxon>Eukaryota</taxon>
        <taxon>Viridiplantae</taxon>
        <taxon>Streptophyta</taxon>
        <taxon>Embryophyta</taxon>
        <taxon>Tracheophyta</taxon>
        <taxon>Spermatophyta</taxon>
        <taxon>Magnoliopsida</taxon>
        <taxon>eudicotyledons</taxon>
        <taxon>Gunneridae</taxon>
        <taxon>Pentapetalae</taxon>
        <taxon>rosids</taxon>
        <taxon>malvids</taxon>
        <taxon>Malvales</taxon>
        <taxon>Malvaceae</taxon>
        <taxon>Malvoideae</taxon>
        <taxon>Gossypium</taxon>
    </lineage>
</organism>
<evidence type="ECO:0000313" key="2">
    <source>
        <dbReference type="EMBL" id="KAB2033487.1"/>
    </source>
</evidence>
<evidence type="ECO:0000256" key="1">
    <source>
        <dbReference type="SAM" id="MobiDB-lite"/>
    </source>
</evidence>
<dbReference type="PANTHER" id="PTHR33416:SF20">
    <property type="entry name" value="NUCLEAR PORE COMPLEX PROTEIN NUP1"/>
    <property type="match status" value="1"/>
</dbReference>
<accession>A0A5J5RQZ8</accession>
<feature type="region of interest" description="Disordered" evidence="1">
    <location>
        <begin position="77"/>
        <end position="113"/>
    </location>
</feature>
<proteinExistence type="predicted"/>
<feature type="region of interest" description="Disordered" evidence="1">
    <location>
        <begin position="1191"/>
        <end position="1216"/>
    </location>
</feature>